<feature type="region of interest" description="Disordered" evidence="2">
    <location>
        <begin position="1"/>
        <end position="29"/>
    </location>
</feature>
<dbReference type="EMBL" id="CAWUPB010000151">
    <property type="protein sequence ID" value="CAK7323819.1"/>
    <property type="molecule type" value="Genomic_DNA"/>
</dbReference>
<accession>A0AAV1QT10</accession>
<dbReference type="Gene3D" id="1.10.287.1490">
    <property type="match status" value="1"/>
</dbReference>
<dbReference type="AlphaFoldDB" id="A0AAV1QT10"/>
<dbReference type="Proteomes" id="UP001314170">
    <property type="component" value="Unassembled WGS sequence"/>
</dbReference>
<protein>
    <submittedName>
        <fullName evidence="3">Uncharacterized protein</fullName>
    </submittedName>
</protein>
<gene>
    <name evidence="3" type="ORF">DCAF_LOCUS1449</name>
</gene>
<reference evidence="3 4" key="1">
    <citation type="submission" date="2024-01" db="EMBL/GenBank/DDBJ databases">
        <authorList>
            <person name="Waweru B."/>
        </authorList>
    </citation>
    <scope>NUCLEOTIDE SEQUENCE [LARGE SCALE GENOMIC DNA]</scope>
</reference>
<sequence>QNLTSQLHTAKEASEGASKKEPKKLQEELPRKRPVEMIQWTRMKLLNKKSSSTKLSRGELLLQVTLKDAEIQRLKDQMPQRINNLTDQVTVTDEEILSLKNQLSKRDEEIQKHEHELALKDKEILSLKNRLNEGHEEIRYLVHDLAVKDEKTQQLHYQLILKDDKIQRLGMVIDSAISDLSKAHNITDDHPDTIPPKKTVVVKLLGEEDIIGAHMSNTDASIRSYPE</sequence>
<keyword evidence="1" id="KW-0175">Coiled coil</keyword>
<feature type="compositionally biased region" description="Basic and acidic residues" evidence="2">
    <location>
        <begin position="9"/>
        <end position="29"/>
    </location>
</feature>
<organism evidence="3 4">
    <name type="scientific">Dovyalis caffra</name>
    <dbReference type="NCBI Taxonomy" id="77055"/>
    <lineage>
        <taxon>Eukaryota</taxon>
        <taxon>Viridiplantae</taxon>
        <taxon>Streptophyta</taxon>
        <taxon>Embryophyta</taxon>
        <taxon>Tracheophyta</taxon>
        <taxon>Spermatophyta</taxon>
        <taxon>Magnoliopsida</taxon>
        <taxon>eudicotyledons</taxon>
        <taxon>Gunneridae</taxon>
        <taxon>Pentapetalae</taxon>
        <taxon>rosids</taxon>
        <taxon>fabids</taxon>
        <taxon>Malpighiales</taxon>
        <taxon>Salicaceae</taxon>
        <taxon>Flacourtieae</taxon>
        <taxon>Dovyalis</taxon>
    </lineage>
</organism>
<feature type="coiled-coil region" evidence="1">
    <location>
        <begin position="82"/>
        <end position="130"/>
    </location>
</feature>
<evidence type="ECO:0000256" key="1">
    <source>
        <dbReference type="SAM" id="Coils"/>
    </source>
</evidence>
<proteinExistence type="predicted"/>
<evidence type="ECO:0000313" key="4">
    <source>
        <dbReference type="Proteomes" id="UP001314170"/>
    </source>
</evidence>
<comment type="caution">
    <text evidence="3">The sequence shown here is derived from an EMBL/GenBank/DDBJ whole genome shotgun (WGS) entry which is preliminary data.</text>
</comment>
<evidence type="ECO:0000313" key="3">
    <source>
        <dbReference type="EMBL" id="CAK7323819.1"/>
    </source>
</evidence>
<keyword evidence="4" id="KW-1185">Reference proteome</keyword>
<feature type="non-terminal residue" evidence="3">
    <location>
        <position position="1"/>
    </location>
</feature>
<name>A0AAV1QT10_9ROSI</name>
<evidence type="ECO:0000256" key="2">
    <source>
        <dbReference type="SAM" id="MobiDB-lite"/>
    </source>
</evidence>